<accession>A0ACC2NI25</accession>
<evidence type="ECO:0000313" key="1">
    <source>
        <dbReference type="EMBL" id="KAJ8670458.1"/>
    </source>
</evidence>
<sequence length="293" mass="32555">MSLPTKEQAIVIDSIEGFSIHEYLLSLGQIVDPLNITAISRISNKRLTQPTTSTVDAYTNREHEQSINNNAELPTSETISDRMNVATSQTNDPIPNTSNVQMTPAASASNNEIDQLSKDGSGQRVEAMDSSAQDNKRKRSPDSIVSCTSDDHNLADITEENTMKKPTTVAPKNNKKRRNRAKSFCTLESVSLQLEPAKKFLADPAQQNLLNSEQTTNFLVETYRHKDPQKIAEKYTKDLEALSEFLVSLQNEINDYKLCKRIGKLANALKGKEVSFTQTEESSAAEDERENGC</sequence>
<comment type="caution">
    <text evidence="1">The sequence shown here is derived from an EMBL/GenBank/DDBJ whole genome shotgun (WGS) entry which is preliminary data.</text>
</comment>
<dbReference type="EMBL" id="CM056743">
    <property type="protein sequence ID" value="KAJ8670458.1"/>
    <property type="molecule type" value="Genomic_DNA"/>
</dbReference>
<name>A0ACC2NI25_9HYME</name>
<gene>
    <name evidence="1" type="ORF">QAD02_001717</name>
</gene>
<organism evidence="1 2">
    <name type="scientific">Eretmocerus hayati</name>
    <dbReference type="NCBI Taxonomy" id="131215"/>
    <lineage>
        <taxon>Eukaryota</taxon>
        <taxon>Metazoa</taxon>
        <taxon>Ecdysozoa</taxon>
        <taxon>Arthropoda</taxon>
        <taxon>Hexapoda</taxon>
        <taxon>Insecta</taxon>
        <taxon>Pterygota</taxon>
        <taxon>Neoptera</taxon>
        <taxon>Endopterygota</taxon>
        <taxon>Hymenoptera</taxon>
        <taxon>Apocrita</taxon>
        <taxon>Proctotrupomorpha</taxon>
        <taxon>Chalcidoidea</taxon>
        <taxon>Aphelinidae</taxon>
        <taxon>Aphelininae</taxon>
        <taxon>Eretmocerus</taxon>
    </lineage>
</organism>
<evidence type="ECO:0000313" key="2">
    <source>
        <dbReference type="Proteomes" id="UP001239111"/>
    </source>
</evidence>
<protein>
    <submittedName>
        <fullName evidence="1">Uncharacterized protein</fullName>
    </submittedName>
</protein>
<reference evidence="1" key="1">
    <citation type="submission" date="2023-04" db="EMBL/GenBank/DDBJ databases">
        <title>A chromosome-level genome assembly of the parasitoid wasp Eretmocerus hayati.</title>
        <authorList>
            <person name="Zhong Y."/>
            <person name="Liu S."/>
            <person name="Liu Y."/>
        </authorList>
    </citation>
    <scope>NUCLEOTIDE SEQUENCE</scope>
    <source>
        <strain evidence="1">ZJU_SS_LIU_2023</strain>
    </source>
</reference>
<dbReference type="Proteomes" id="UP001239111">
    <property type="component" value="Chromosome 3"/>
</dbReference>
<proteinExistence type="predicted"/>
<keyword evidence="2" id="KW-1185">Reference proteome</keyword>